<protein>
    <submittedName>
        <fullName evidence="1">Zinc finger, CCHC-type</fullName>
    </submittedName>
</protein>
<accession>A0A699U347</accession>
<feature type="non-terminal residue" evidence="1">
    <location>
        <position position="1"/>
    </location>
</feature>
<sequence length="55" mass="6287">PVKAFYACKQKECQSVSTYVLKMKGYLDQMERPGYPMPLVLGVNLILTLLSKDYD</sequence>
<gene>
    <name evidence="1" type="ORF">Tci_887725</name>
</gene>
<comment type="caution">
    <text evidence="1">The sequence shown here is derived from an EMBL/GenBank/DDBJ whole genome shotgun (WGS) entry which is preliminary data.</text>
</comment>
<proteinExistence type="predicted"/>
<organism evidence="1">
    <name type="scientific">Tanacetum cinerariifolium</name>
    <name type="common">Dalmatian daisy</name>
    <name type="synonym">Chrysanthemum cinerariifolium</name>
    <dbReference type="NCBI Taxonomy" id="118510"/>
    <lineage>
        <taxon>Eukaryota</taxon>
        <taxon>Viridiplantae</taxon>
        <taxon>Streptophyta</taxon>
        <taxon>Embryophyta</taxon>
        <taxon>Tracheophyta</taxon>
        <taxon>Spermatophyta</taxon>
        <taxon>Magnoliopsida</taxon>
        <taxon>eudicotyledons</taxon>
        <taxon>Gunneridae</taxon>
        <taxon>Pentapetalae</taxon>
        <taxon>asterids</taxon>
        <taxon>campanulids</taxon>
        <taxon>Asterales</taxon>
        <taxon>Asteraceae</taxon>
        <taxon>Asteroideae</taxon>
        <taxon>Anthemideae</taxon>
        <taxon>Anthemidinae</taxon>
        <taxon>Tanacetum</taxon>
    </lineage>
</organism>
<dbReference type="AlphaFoldDB" id="A0A699U347"/>
<name>A0A699U347_TANCI</name>
<reference evidence="1" key="1">
    <citation type="journal article" date="2019" name="Sci. Rep.">
        <title>Draft genome of Tanacetum cinerariifolium, the natural source of mosquito coil.</title>
        <authorList>
            <person name="Yamashiro T."/>
            <person name="Shiraishi A."/>
            <person name="Satake H."/>
            <person name="Nakayama K."/>
        </authorList>
    </citation>
    <scope>NUCLEOTIDE SEQUENCE</scope>
</reference>
<dbReference type="EMBL" id="BKCJ011288721">
    <property type="protein sequence ID" value="GFD15756.1"/>
    <property type="molecule type" value="Genomic_DNA"/>
</dbReference>
<evidence type="ECO:0000313" key="1">
    <source>
        <dbReference type="EMBL" id="GFD15756.1"/>
    </source>
</evidence>